<accession>X1B6K2</accession>
<gene>
    <name evidence="1" type="ORF">S01H4_33085</name>
</gene>
<comment type="caution">
    <text evidence="1">The sequence shown here is derived from an EMBL/GenBank/DDBJ whole genome shotgun (WGS) entry which is preliminary data.</text>
</comment>
<sequence length="166" mass="19423">MERQVDKINRQVFFLYAQIHDAEDITGKNNTWIYDRAPQGYKFILDSVDISVSAPLAYKGIFAVFDGHEYTHWLLFPGVESKELLGRVETGSNQYNHTIPLRNWECKEYTLACRSTDDEMPLKICAIVWYYLRKMSWLEKLQYAVMQPRGQRYRKGGPTTVEISEA</sequence>
<proteinExistence type="predicted"/>
<protein>
    <submittedName>
        <fullName evidence="1">Uncharacterized protein</fullName>
    </submittedName>
</protein>
<dbReference type="EMBL" id="BART01017364">
    <property type="protein sequence ID" value="GAG76922.1"/>
    <property type="molecule type" value="Genomic_DNA"/>
</dbReference>
<dbReference type="AlphaFoldDB" id="X1B6K2"/>
<organism evidence="1">
    <name type="scientific">marine sediment metagenome</name>
    <dbReference type="NCBI Taxonomy" id="412755"/>
    <lineage>
        <taxon>unclassified sequences</taxon>
        <taxon>metagenomes</taxon>
        <taxon>ecological metagenomes</taxon>
    </lineage>
</organism>
<evidence type="ECO:0000313" key="1">
    <source>
        <dbReference type="EMBL" id="GAG76922.1"/>
    </source>
</evidence>
<reference evidence="1" key="1">
    <citation type="journal article" date="2014" name="Front. Microbiol.">
        <title>High frequency of phylogenetically diverse reductive dehalogenase-homologous genes in deep subseafloor sedimentary metagenomes.</title>
        <authorList>
            <person name="Kawai M."/>
            <person name="Futagami T."/>
            <person name="Toyoda A."/>
            <person name="Takaki Y."/>
            <person name="Nishi S."/>
            <person name="Hori S."/>
            <person name="Arai W."/>
            <person name="Tsubouchi T."/>
            <person name="Morono Y."/>
            <person name="Uchiyama I."/>
            <person name="Ito T."/>
            <person name="Fujiyama A."/>
            <person name="Inagaki F."/>
            <person name="Takami H."/>
        </authorList>
    </citation>
    <scope>NUCLEOTIDE SEQUENCE</scope>
    <source>
        <strain evidence="1">Expedition CK06-06</strain>
    </source>
</reference>
<name>X1B6K2_9ZZZZ</name>